<feature type="compositionally biased region" description="Basic and acidic residues" evidence="5">
    <location>
        <begin position="1"/>
        <end position="10"/>
    </location>
</feature>
<feature type="region of interest" description="Disordered" evidence="5">
    <location>
        <begin position="535"/>
        <end position="556"/>
    </location>
</feature>
<dbReference type="CDD" id="cd00067">
    <property type="entry name" value="GAL4"/>
    <property type="match status" value="1"/>
</dbReference>
<gene>
    <name evidence="7" type="ORF">BHQ10_007803</name>
</gene>
<organism evidence="7 8">
    <name type="scientific">Talaromyces amestolkiae</name>
    <dbReference type="NCBI Taxonomy" id="1196081"/>
    <lineage>
        <taxon>Eukaryota</taxon>
        <taxon>Fungi</taxon>
        <taxon>Dikarya</taxon>
        <taxon>Ascomycota</taxon>
        <taxon>Pezizomycotina</taxon>
        <taxon>Eurotiomycetes</taxon>
        <taxon>Eurotiomycetidae</taxon>
        <taxon>Eurotiales</taxon>
        <taxon>Trichocomaceae</taxon>
        <taxon>Talaromyces</taxon>
        <taxon>Talaromyces sect. Talaromyces</taxon>
    </lineage>
</organism>
<dbReference type="RefSeq" id="XP_040736306.1">
    <property type="nucleotide sequence ID" value="XM_040880539.1"/>
</dbReference>
<keyword evidence="8" id="KW-1185">Reference proteome</keyword>
<dbReference type="PANTHER" id="PTHR47785:SF6">
    <property type="entry name" value="ZN(II)2CYS6 TRANSCRIPTION FACTOR (EUROFUNG)"/>
    <property type="match status" value="1"/>
</dbReference>
<evidence type="ECO:0000313" key="7">
    <source>
        <dbReference type="EMBL" id="RAO71791.1"/>
    </source>
</evidence>
<protein>
    <recommendedName>
        <fullName evidence="6">Zn(2)-C6 fungal-type domain-containing protein</fullName>
    </recommendedName>
</protein>
<evidence type="ECO:0000259" key="6">
    <source>
        <dbReference type="PROSITE" id="PS50048"/>
    </source>
</evidence>
<keyword evidence="3" id="KW-0804">Transcription</keyword>
<feature type="region of interest" description="Disordered" evidence="5">
    <location>
        <begin position="1"/>
        <end position="35"/>
    </location>
</feature>
<evidence type="ECO:0000256" key="4">
    <source>
        <dbReference type="ARBA" id="ARBA00023242"/>
    </source>
</evidence>
<feature type="domain" description="Zn(2)-C6 fungal-type" evidence="6">
    <location>
        <begin position="61"/>
        <end position="91"/>
    </location>
</feature>
<dbReference type="EMBL" id="MIKG01000016">
    <property type="protein sequence ID" value="RAO71791.1"/>
    <property type="molecule type" value="Genomic_DNA"/>
</dbReference>
<evidence type="ECO:0000256" key="1">
    <source>
        <dbReference type="ARBA" id="ARBA00023015"/>
    </source>
</evidence>
<dbReference type="AlphaFoldDB" id="A0A364L7X4"/>
<dbReference type="Gene3D" id="4.10.240.10">
    <property type="entry name" value="Zn(2)-C6 fungal-type DNA-binding domain"/>
    <property type="match status" value="1"/>
</dbReference>
<keyword evidence="1" id="KW-0805">Transcription regulation</keyword>
<dbReference type="STRING" id="1196081.A0A364L7X4"/>
<dbReference type="SUPFAM" id="SSF57701">
    <property type="entry name" value="Zn2/Cys6 DNA-binding domain"/>
    <property type="match status" value="1"/>
</dbReference>
<dbReference type="InterPro" id="IPR036864">
    <property type="entry name" value="Zn2-C6_fun-type_DNA-bd_sf"/>
</dbReference>
<dbReference type="GeneID" id="63797018"/>
<dbReference type="PROSITE" id="PS50048">
    <property type="entry name" value="ZN2_CY6_FUNGAL_2"/>
    <property type="match status" value="1"/>
</dbReference>
<dbReference type="PROSITE" id="PS00463">
    <property type="entry name" value="ZN2_CY6_FUNGAL_1"/>
    <property type="match status" value="1"/>
</dbReference>
<reference evidence="7 8" key="1">
    <citation type="journal article" date="2017" name="Biotechnol. Biofuels">
        <title>Differential beta-glucosidase expression as a function of carbon source availability in Talaromyces amestolkiae: a genomic and proteomic approach.</title>
        <authorList>
            <person name="de Eugenio L.I."/>
            <person name="Mendez-Liter J.A."/>
            <person name="Nieto-Dominguez M."/>
            <person name="Alonso L."/>
            <person name="Gil-Munoz J."/>
            <person name="Barriuso J."/>
            <person name="Prieto A."/>
            <person name="Martinez M.J."/>
        </authorList>
    </citation>
    <scope>NUCLEOTIDE SEQUENCE [LARGE SCALE GENOMIC DNA]</scope>
    <source>
        <strain evidence="7 8">CIB</strain>
    </source>
</reference>
<dbReference type="InterPro" id="IPR001138">
    <property type="entry name" value="Zn2Cys6_DnaBD"/>
</dbReference>
<accession>A0A364L7X4</accession>
<comment type="caution">
    <text evidence="7">The sequence shown here is derived from an EMBL/GenBank/DDBJ whole genome shotgun (WGS) entry which is preliminary data.</text>
</comment>
<keyword evidence="4" id="KW-0539">Nucleus</keyword>
<dbReference type="GO" id="GO:0008270">
    <property type="term" value="F:zinc ion binding"/>
    <property type="evidence" value="ECO:0007669"/>
    <property type="project" value="InterPro"/>
</dbReference>
<dbReference type="CDD" id="cd12148">
    <property type="entry name" value="fungal_TF_MHR"/>
    <property type="match status" value="1"/>
</dbReference>
<dbReference type="OrthoDB" id="6133115at2759"/>
<feature type="compositionally biased region" description="Polar residues" evidence="5">
    <location>
        <begin position="11"/>
        <end position="26"/>
    </location>
</feature>
<dbReference type="PANTHER" id="PTHR47785">
    <property type="entry name" value="ZN(II)2CYS6 TRANSCRIPTION FACTOR (EUROFUNG)-RELATED-RELATED"/>
    <property type="match status" value="1"/>
</dbReference>
<keyword evidence="2" id="KW-0238">DNA-binding</keyword>
<dbReference type="Pfam" id="PF00172">
    <property type="entry name" value="Zn_clus"/>
    <property type="match status" value="1"/>
</dbReference>
<evidence type="ECO:0000313" key="8">
    <source>
        <dbReference type="Proteomes" id="UP000249363"/>
    </source>
</evidence>
<evidence type="ECO:0000256" key="3">
    <source>
        <dbReference type="ARBA" id="ARBA00023163"/>
    </source>
</evidence>
<evidence type="ECO:0000256" key="2">
    <source>
        <dbReference type="ARBA" id="ARBA00023125"/>
    </source>
</evidence>
<proteinExistence type="predicted"/>
<dbReference type="GO" id="GO:0000981">
    <property type="term" value="F:DNA-binding transcription factor activity, RNA polymerase II-specific"/>
    <property type="evidence" value="ECO:0007669"/>
    <property type="project" value="InterPro"/>
</dbReference>
<dbReference type="GO" id="GO:0003677">
    <property type="term" value="F:DNA binding"/>
    <property type="evidence" value="ECO:0007669"/>
    <property type="project" value="UniProtKB-KW"/>
</dbReference>
<dbReference type="Proteomes" id="UP000249363">
    <property type="component" value="Unassembled WGS sequence"/>
</dbReference>
<sequence length="751" mass="85172">MSKRPHEDSVFQKTANFLERSASTPGNSISINELLSNSEELDADQSETHARKPRNYIASVACENCRLKKTRCDESRPKCGLCKALNLDCVYSERKLSKKDQSIGMIISTLHRIETKLENLPSVISNDIRPITGHVLQAVEAIQVSASTTMAGTPSARTSSHKFSISQNTSPAATGPLEAEIQGPADGREVISFSQHGVVAWPGMIDRLPGRFWDLYDQIGRNYVLDVELERLPLSMWVNSLFGLPNTGNWLEELPFALVKGLCEAFFSFFHPFTPFMDKHFFFSLTLGTVIKHGFSTTIETCLVLNVMALGCLAVRAYEEADFPLPGTIGDHFERPAWFEAVLEDPPGLSFFNEARKRMGFLMEKNNLSSCQYYLLSAMYYTQIIRPLDSGAMLNRAAACLCFMLANRDINYNEWEGDMKSRVFWNTVMYETILVQELDLPPSGLLSLEDNVPIPKFIPFKLSSEITPMPDPDDSYYHQCHFLAQIANRIILTRIRHSLYLFSESGTLPRPAVSIELHKQVEEWRKNLPSAIQFSEKNSDTTLNDDRSPSMAGHPRTPTSLAMLVADSMLRARYRICKFHIGRPYLYKALRTPALLTDEDYEQIRSGLRFAMDWPMIRGVFRLMRSCIPIRFAFCSQFFGQLLIFHAISKSDEPRLRATLPLGWERCLNQCHHKGNSLHQFKQDNPPSAQVPAALSKSSITSNNEQREDATRSMWTDSDIQIAVKVLKYKITPHEVRDSINNEIKYSSLVK</sequence>
<dbReference type="InterPro" id="IPR053181">
    <property type="entry name" value="EcdB-like_regulator"/>
</dbReference>
<evidence type="ECO:0000256" key="5">
    <source>
        <dbReference type="SAM" id="MobiDB-lite"/>
    </source>
</evidence>
<dbReference type="SMART" id="SM00066">
    <property type="entry name" value="GAL4"/>
    <property type="match status" value="1"/>
</dbReference>
<name>A0A364L7X4_TALAM</name>